<name>A0A7R8WTT7_9CRUS</name>
<dbReference type="GO" id="GO:0019171">
    <property type="term" value="F:(3R)-hydroxyacyl-[acyl-carrier-protein] dehydratase activity"/>
    <property type="evidence" value="ECO:0007669"/>
    <property type="project" value="TreeGrafter"/>
</dbReference>
<dbReference type="OrthoDB" id="201709at2759"/>
<accession>A0A7R8WTT7</accession>
<sequence length="71" mass="7651">MELPGKGGIYVSQSSQFRAPVNLDEEVTATVEVLEISDKKPMVTLKTTVTNAAGKTVVRGEAVMFVPWLKG</sequence>
<protein>
    <submittedName>
        <fullName evidence="1">Uncharacterized protein</fullName>
    </submittedName>
</protein>
<dbReference type="PANTHER" id="PTHR43437:SF3">
    <property type="entry name" value="HYDROXYACYL-THIOESTER DEHYDRATASE TYPE 2, MITOCHONDRIAL"/>
    <property type="match status" value="1"/>
</dbReference>
<proteinExistence type="predicted"/>
<organism evidence="1">
    <name type="scientific">Cyprideis torosa</name>
    <dbReference type="NCBI Taxonomy" id="163714"/>
    <lineage>
        <taxon>Eukaryota</taxon>
        <taxon>Metazoa</taxon>
        <taxon>Ecdysozoa</taxon>
        <taxon>Arthropoda</taxon>
        <taxon>Crustacea</taxon>
        <taxon>Oligostraca</taxon>
        <taxon>Ostracoda</taxon>
        <taxon>Podocopa</taxon>
        <taxon>Podocopida</taxon>
        <taxon>Cytherocopina</taxon>
        <taxon>Cytheroidea</taxon>
        <taxon>Cytherideidae</taxon>
        <taxon>Cyprideis</taxon>
    </lineage>
</organism>
<dbReference type="PANTHER" id="PTHR43437">
    <property type="entry name" value="HYDROXYACYL-THIOESTER DEHYDRATASE TYPE 2, MITOCHONDRIAL-RELATED"/>
    <property type="match status" value="1"/>
</dbReference>
<dbReference type="GO" id="GO:0006633">
    <property type="term" value="P:fatty acid biosynthetic process"/>
    <property type="evidence" value="ECO:0007669"/>
    <property type="project" value="TreeGrafter"/>
</dbReference>
<dbReference type="InterPro" id="IPR050965">
    <property type="entry name" value="UPF0336/Enoyl-CoA_hydratase"/>
</dbReference>
<gene>
    <name evidence="1" type="ORF">CTOB1V02_LOCUS12185</name>
</gene>
<dbReference type="SUPFAM" id="SSF54637">
    <property type="entry name" value="Thioesterase/thiol ester dehydrase-isomerase"/>
    <property type="match status" value="1"/>
</dbReference>
<dbReference type="InterPro" id="IPR029069">
    <property type="entry name" value="HotDog_dom_sf"/>
</dbReference>
<evidence type="ECO:0000313" key="1">
    <source>
        <dbReference type="EMBL" id="CAD7234369.1"/>
    </source>
</evidence>
<dbReference type="Gene3D" id="3.10.129.10">
    <property type="entry name" value="Hotdog Thioesterase"/>
    <property type="match status" value="1"/>
</dbReference>
<reference evidence="1" key="1">
    <citation type="submission" date="2020-11" db="EMBL/GenBank/DDBJ databases">
        <authorList>
            <person name="Tran Van P."/>
        </authorList>
    </citation>
    <scope>NUCLEOTIDE SEQUENCE</scope>
</reference>
<dbReference type="EMBL" id="OB668477">
    <property type="protein sequence ID" value="CAD7234369.1"/>
    <property type="molecule type" value="Genomic_DNA"/>
</dbReference>
<dbReference type="GO" id="GO:0005739">
    <property type="term" value="C:mitochondrion"/>
    <property type="evidence" value="ECO:0007669"/>
    <property type="project" value="TreeGrafter"/>
</dbReference>
<dbReference type="AlphaFoldDB" id="A0A7R8WTT7"/>